<reference evidence="2 3" key="1">
    <citation type="submission" date="2021-03" db="EMBL/GenBank/DDBJ databases">
        <title>Whole genome shotgun sequence of Actinoplanes toevensis NBRC 105298.</title>
        <authorList>
            <person name="Komaki H."/>
            <person name="Tamura T."/>
        </authorList>
    </citation>
    <scope>NUCLEOTIDE SEQUENCE [LARGE SCALE GENOMIC DNA]</scope>
    <source>
        <strain evidence="2 3">NBRC 105298</strain>
    </source>
</reference>
<dbReference type="EMBL" id="BOQN01000093">
    <property type="protein sequence ID" value="GIM95419.1"/>
    <property type="molecule type" value="Genomic_DNA"/>
</dbReference>
<feature type="region of interest" description="Disordered" evidence="1">
    <location>
        <begin position="89"/>
        <end position="110"/>
    </location>
</feature>
<accession>A0A919W5E4</accession>
<evidence type="ECO:0000256" key="1">
    <source>
        <dbReference type="SAM" id="MobiDB-lite"/>
    </source>
</evidence>
<gene>
    <name evidence="2" type="ORF">Ato02nite_072120</name>
</gene>
<proteinExistence type="predicted"/>
<dbReference type="AlphaFoldDB" id="A0A919W5E4"/>
<evidence type="ECO:0000313" key="3">
    <source>
        <dbReference type="Proteomes" id="UP000677082"/>
    </source>
</evidence>
<evidence type="ECO:0000313" key="2">
    <source>
        <dbReference type="EMBL" id="GIM95419.1"/>
    </source>
</evidence>
<name>A0A919W5E4_9ACTN</name>
<comment type="caution">
    <text evidence="2">The sequence shown here is derived from an EMBL/GenBank/DDBJ whole genome shotgun (WGS) entry which is preliminary data.</text>
</comment>
<feature type="compositionally biased region" description="Low complexity" evidence="1">
    <location>
        <begin position="89"/>
        <end position="100"/>
    </location>
</feature>
<keyword evidence="3" id="KW-1185">Reference proteome</keyword>
<dbReference type="Proteomes" id="UP000677082">
    <property type="component" value="Unassembled WGS sequence"/>
</dbReference>
<organism evidence="2 3">
    <name type="scientific">Paractinoplanes toevensis</name>
    <dbReference type="NCBI Taxonomy" id="571911"/>
    <lineage>
        <taxon>Bacteria</taxon>
        <taxon>Bacillati</taxon>
        <taxon>Actinomycetota</taxon>
        <taxon>Actinomycetes</taxon>
        <taxon>Micromonosporales</taxon>
        <taxon>Micromonosporaceae</taxon>
        <taxon>Paractinoplanes</taxon>
    </lineage>
</organism>
<sequence length="110" mass="12175">MLREVCDPIYPGPDGLPYRFVQFLTSITPRVSGTIRAVTERVRSHPGRGGVRATRPYYSVYVFTGTHAEMEQARLPGPGRHIVRIRAAAGPGPRAEATARLPRTPRFTFG</sequence>
<protein>
    <submittedName>
        <fullName evidence="2">Uncharacterized protein</fullName>
    </submittedName>
</protein>